<dbReference type="PROSITE" id="PS00383">
    <property type="entry name" value="TYR_PHOSPHATASE_1"/>
    <property type="match status" value="1"/>
</dbReference>
<dbReference type="OrthoDB" id="6058203at2759"/>
<feature type="domain" description="Tyrosine-protein phosphatase" evidence="3">
    <location>
        <begin position="481"/>
        <end position="828"/>
    </location>
</feature>
<feature type="compositionally biased region" description="Low complexity" evidence="2">
    <location>
        <begin position="1"/>
        <end position="21"/>
    </location>
</feature>
<dbReference type="InterPro" id="IPR016130">
    <property type="entry name" value="Tyr_Pase_AS"/>
</dbReference>
<name>A0A7G3ZBM3_9SACH</name>
<feature type="region of interest" description="Disordered" evidence="2">
    <location>
        <begin position="496"/>
        <end position="542"/>
    </location>
</feature>
<dbReference type="RefSeq" id="XP_037137584.1">
    <property type="nucleotide sequence ID" value="XM_037281689.1"/>
</dbReference>
<dbReference type="GO" id="GO:0004725">
    <property type="term" value="F:protein tyrosine phosphatase activity"/>
    <property type="evidence" value="ECO:0007669"/>
    <property type="project" value="InterPro"/>
</dbReference>
<dbReference type="Pfam" id="PF00102">
    <property type="entry name" value="Y_phosphatase"/>
    <property type="match status" value="1"/>
</dbReference>
<evidence type="ECO:0000256" key="1">
    <source>
        <dbReference type="ARBA" id="ARBA00009649"/>
    </source>
</evidence>
<dbReference type="PROSITE" id="PS50056">
    <property type="entry name" value="TYR_PHOSPHATASE_2"/>
    <property type="match status" value="1"/>
</dbReference>
<dbReference type="InterPro" id="IPR029021">
    <property type="entry name" value="Prot-tyrosine_phosphatase-like"/>
</dbReference>
<feature type="compositionally biased region" description="Polar residues" evidence="2">
    <location>
        <begin position="518"/>
        <end position="529"/>
    </location>
</feature>
<proteinExistence type="inferred from homology"/>
<evidence type="ECO:0000313" key="5">
    <source>
        <dbReference type="EMBL" id="QLL30909.1"/>
    </source>
</evidence>
<sequence>MVINSGGTASTGSASATTSSSIPEKAPVLSSASVSSSTMNLYSKPPFLTLQHVASAPSVNHLQNRAVLPSARDFVDLTTSKEYHIDGLQECFDIRDVKSRSEDSANDDNTMLIFDLTTSGCLLSSSDSNTTVRSTHADNGEALSKDIYRVHLSLPSTLVKRPKYHFEKLLQSVIDDSKRLKLMSLIDNCSTFLFYDGCSRMNHCLVSTYWLVKKFNYFLYNELCKKNVKLYILEKMERSGCDFENASLKDTVDVPPNSTEANAEYRKSQGQGGQKKLNLTIKMLPKATDKMFIQSIKKDTIHYSPTSLRKFFSLHIPDELEDNDPLLPKWLRPFSKREAGDKILQKLLENFEFLESLELKRLERGLTTNDNTQGARKIQDSNSYHKIYSLANLQKEFRGKTSTSSIKSKSSSPCLSEASLKITIPNPQVTLGNGGMKPGEIITSSSSPNSSVSSHLDSDGESLLTPMGNYAMSHGIQSFSKNRYSNILPYEHSRVKLQPSPIHGPPNSLDSSPALGQADSTTDTPSENALQRKRRNSNSSYFNQKHSDAYCLRHNENQDTVGTDSKENFNDYFNANYLNLPQINSELNYIATQAPLPSTIDDFWKVISANKVKVIISLNSNDELFLRKWDIYWNNDRSEQKYQIDITETFENCCNVDGCILRIFSFYKNNRGKSDSEKLTVYQLQYTKWLDSCGVVMQDILSLYTIKNMLLNKPSMILSDLRAGKAKEATMYAEDAWSEKASKTTGIQKQPPLLVHCSAGCGRTGVYITLDFLLNVLTSPAKSSNRIDVWNMSEDLIFIIVNELRKQRISMVQNLTQYITCYESLLQYFALEKQKGTGKSEV</sequence>
<protein>
    <recommendedName>
        <fullName evidence="7">Tyrosine specific protein phosphatases domain-containing protein</fullName>
    </recommendedName>
</protein>
<dbReference type="SUPFAM" id="SSF52799">
    <property type="entry name" value="(Phosphotyrosine protein) phosphatases II"/>
    <property type="match status" value="1"/>
</dbReference>
<gene>
    <name evidence="5" type="ORF">HG536_0A07240</name>
</gene>
<dbReference type="PANTHER" id="PTHR19134">
    <property type="entry name" value="RECEPTOR-TYPE TYROSINE-PROTEIN PHOSPHATASE"/>
    <property type="match status" value="1"/>
</dbReference>
<dbReference type="InterPro" id="IPR050348">
    <property type="entry name" value="Protein-Tyr_Phosphatase"/>
</dbReference>
<feature type="compositionally biased region" description="Low complexity" evidence="2">
    <location>
        <begin position="444"/>
        <end position="455"/>
    </location>
</feature>
<accession>A0A7G3ZBM3</accession>
<dbReference type="PROSITE" id="PS50055">
    <property type="entry name" value="TYR_PHOSPHATASE_PTP"/>
    <property type="match status" value="1"/>
</dbReference>
<dbReference type="SMART" id="SM00404">
    <property type="entry name" value="PTPc_motif"/>
    <property type="match status" value="1"/>
</dbReference>
<dbReference type="Proteomes" id="UP000515788">
    <property type="component" value="Chromosome 1"/>
</dbReference>
<comment type="similarity">
    <text evidence="1">Belongs to the protein-tyrosine phosphatase family. Non-receptor class subfamily.</text>
</comment>
<dbReference type="AlphaFoldDB" id="A0A7G3ZBM3"/>
<dbReference type="Gene3D" id="3.90.190.10">
    <property type="entry name" value="Protein tyrosine phosphatase superfamily"/>
    <property type="match status" value="1"/>
</dbReference>
<dbReference type="SMART" id="SM00194">
    <property type="entry name" value="PTPc"/>
    <property type="match status" value="1"/>
</dbReference>
<dbReference type="PANTHER" id="PTHR19134:SF561">
    <property type="entry name" value="PROTEIN TYROSINE PHOSPHATASE 36E, ISOFORM A"/>
    <property type="match status" value="1"/>
</dbReference>
<dbReference type="InterPro" id="IPR003595">
    <property type="entry name" value="Tyr_Pase_cat"/>
</dbReference>
<reference evidence="5 6" key="1">
    <citation type="submission" date="2020-06" db="EMBL/GenBank/DDBJ databases">
        <title>The yeast mating-type switching endonuclease HO is a domesticated member of an unorthodox homing genetic element family.</title>
        <authorList>
            <person name="Coughlan A.Y."/>
            <person name="Lombardi L."/>
            <person name="Braun-Galleani S."/>
            <person name="Martos A.R."/>
            <person name="Galeote V."/>
            <person name="Bigey F."/>
            <person name="Dequin S."/>
            <person name="Byrne K.P."/>
            <person name="Wolfe K.H."/>
        </authorList>
    </citation>
    <scope>NUCLEOTIDE SEQUENCE [LARGE SCALE GENOMIC DNA]</scope>
    <source>
        <strain evidence="5 6">CBS764</strain>
    </source>
</reference>
<dbReference type="EMBL" id="CP059246">
    <property type="protein sequence ID" value="QLL30909.1"/>
    <property type="molecule type" value="Genomic_DNA"/>
</dbReference>
<dbReference type="KEGG" id="tgb:HG536_0A07240"/>
<dbReference type="PRINTS" id="PR00700">
    <property type="entry name" value="PRTYPHPHTASE"/>
</dbReference>
<evidence type="ECO:0000259" key="3">
    <source>
        <dbReference type="PROSITE" id="PS50055"/>
    </source>
</evidence>
<keyword evidence="6" id="KW-1185">Reference proteome</keyword>
<dbReference type="GeneID" id="59324006"/>
<evidence type="ECO:0008006" key="7">
    <source>
        <dbReference type="Google" id="ProtNLM"/>
    </source>
</evidence>
<feature type="region of interest" description="Disordered" evidence="2">
    <location>
        <begin position="1"/>
        <end position="26"/>
    </location>
</feature>
<dbReference type="InterPro" id="IPR000387">
    <property type="entry name" value="Tyr_Pase_dom"/>
</dbReference>
<feature type="region of interest" description="Disordered" evidence="2">
    <location>
        <begin position="429"/>
        <end position="460"/>
    </location>
</feature>
<dbReference type="InterPro" id="IPR000242">
    <property type="entry name" value="PTP_cat"/>
</dbReference>
<organism evidence="5 6">
    <name type="scientific">Torulaspora globosa</name>
    <dbReference type="NCBI Taxonomy" id="48254"/>
    <lineage>
        <taxon>Eukaryota</taxon>
        <taxon>Fungi</taxon>
        <taxon>Dikarya</taxon>
        <taxon>Ascomycota</taxon>
        <taxon>Saccharomycotina</taxon>
        <taxon>Saccharomycetes</taxon>
        <taxon>Saccharomycetales</taxon>
        <taxon>Saccharomycetaceae</taxon>
        <taxon>Torulaspora</taxon>
    </lineage>
</organism>
<evidence type="ECO:0000256" key="2">
    <source>
        <dbReference type="SAM" id="MobiDB-lite"/>
    </source>
</evidence>
<evidence type="ECO:0000259" key="4">
    <source>
        <dbReference type="PROSITE" id="PS50056"/>
    </source>
</evidence>
<feature type="domain" description="Tyrosine specific protein phosphatases" evidence="4">
    <location>
        <begin position="748"/>
        <end position="819"/>
    </location>
</feature>
<evidence type="ECO:0000313" key="6">
    <source>
        <dbReference type="Proteomes" id="UP000515788"/>
    </source>
</evidence>